<keyword evidence="1" id="KW-1133">Transmembrane helix</keyword>
<keyword evidence="1" id="KW-0472">Membrane</keyword>
<reference evidence="3" key="1">
    <citation type="journal article" date="2019" name="Int. J. Syst. Evol. Microbiol.">
        <title>The Global Catalogue of Microorganisms (GCM) 10K type strain sequencing project: providing services to taxonomists for standard genome sequencing and annotation.</title>
        <authorList>
            <consortium name="The Broad Institute Genomics Platform"/>
            <consortium name="The Broad Institute Genome Sequencing Center for Infectious Disease"/>
            <person name="Wu L."/>
            <person name="Ma J."/>
        </authorList>
    </citation>
    <scope>NUCLEOTIDE SEQUENCE [LARGE SCALE GENOMIC DNA]</scope>
    <source>
        <strain evidence="3">JCM 17759</strain>
    </source>
</reference>
<sequence length="129" mass="14013">MYASKRIVLTLVWTIGCTSTVVAGMPSVLPEDIDTILRLSGTAEQRIQAISFFFVGLLITTLVIRLLWNSIAKDSGWSPPLTWGKAVAVVLLWGSLFVLVLTMVSGARELLTPGAWEKNGITYTLDDGS</sequence>
<keyword evidence="1" id="KW-0812">Transmembrane</keyword>
<protein>
    <submittedName>
        <fullName evidence="2">Uncharacterized protein</fullName>
    </submittedName>
</protein>
<feature type="transmembrane region" description="Helical" evidence="1">
    <location>
        <begin position="80"/>
        <end position="104"/>
    </location>
</feature>
<organism evidence="2 3">
    <name type="scientific">Novipirellula rosea</name>
    <dbReference type="NCBI Taxonomy" id="1031540"/>
    <lineage>
        <taxon>Bacteria</taxon>
        <taxon>Pseudomonadati</taxon>
        <taxon>Planctomycetota</taxon>
        <taxon>Planctomycetia</taxon>
        <taxon>Pirellulales</taxon>
        <taxon>Pirellulaceae</taxon>
        <taxon>Novipirellula</taxon>
    </lineage>
</organism>
<proteinExistence type="predicted"/>
<comment type="caution">
    <text evidence="2">The sequence shown here is derived from an EMBL/GenBank/DDBJ whole genome shotgun (WGS) entry which is preliminary data.</text>
</comment>
<evidence type="ECO:0000256" key="1">
    <source>
        <dbReference type="SAM" id="Phobius"/>
    </source>
</evidence>
<dbReference type="Proteomes" id="UP001500840">
    <property type="component" value="Unassembled WGS sequence"/>
</dbReference>
<feature type="transmembrane region" description="Helical" evidence="1">
    <location>
        <begin position="47"/>
        <end position="68"/>
    </location>
</feature>
<accession>A0ABP8NUU7</accession>
<keyword evidence="3" id="KW-1185">Reference proteome</keyword>
<dbReference type="EMBL" id="BAABGA010000120">
    <property type="protein sequence ID" value="GAA4471944.1"/>
    <property type="molecule type" value="Genomic_DNA"/>
</dbReference>
<evidence type="ECO:0000313" key="2">
    <source>
        <dbReference type="EMBL" id="GAA4471944.1"/>
    </source>
</evidence>
<gene>
    <name evidence="2" type="ORF">GCM10023156_67390</name>
</gene>
<dbReference type="PROSITE" id="PS51257">
    <property type="entry name" value="PROKAR_LIPOPROTEIN"/>
    <property type="match status" value="1"/>
</dbReference>
<evidence type="ECO:0000313" key="3">
    <source>
        <dbReference type="Proteomes" id="UP001500840"/>
    </source>
</evidence>
<name>A0ABP8NUU7_9BACT</name>